<name>G4TYB7_SERID</name>
<comment type="caution">
    <text evidence="2">The sequence shown here is derived from an EMBL/GenBank/DDBJ whole genome shotgun (WGS) entry which is preliminary data.</text>
</comment>
<dbReference type="Proteomes" id="UP000007148">
    <property type="component" value="Unassembled WGS sequence"/>
</dbReference>
<evidence type="ECO:0000313" key="2">
    <source>
        <dbReference type="EMBL" id="CCA76310.1"/>
    </source>
</evidence>
<feature type="compositionally biased region" description="Basic and acidic residues" evidence="1">
    <location>
        <begin position="66"/>
        <end position="75"/>
    </location>
</feature>
<reference evidence="2 3" key="1">
    <citation type="journal article" date="2011" name="PLoS Pathog.">
        <title>Endophytic Life Strategies Decoded by Genome and Transcriptome Analyses of the Mutualistic Root Symbiont Piriformospora indica.</title>
        <authorList>
            <person name="Zuccaro A."/>
            <person name="Lahrmann U."/>
            <person name="Guldener U."/>
            <person name="Langen G."/>
            <person name="Pfiffi S."/>
            <person name="Biedenkopf D."/>
            <person name="Wong P."/>
            <person name="Samans B."/>
            <person name="Grimm C."/>
            <person name="Basiewicz M."/>
            <person name="Murat C."/>
            <person name="Martin F."/>
            <person name="Kogel K.H."/>
        </authorList>
    </citation>
    <scope>NUCLEOTIDE SEQUENCE [LARGE SCALE GENOMIC DNA]</scope>
    <source>
        <strain evidence="2 3">DSM 11827</strain>
    </source>
</reference>
<feature type="compositionally biased region" description="Basic and acidic residues" evidence="1">
    <location>
        <begin position="24"/>
        <end position="42"/>
    </location>
</feature>
<dbReference type="AlphaFoldDB" id="G4TYB7"/>
<dbReference type="HOGENOM" id="CLU_2671967_0_0_1"/>
<evidence type="ECO:0000256" key="1">
    <source>
        <dbReference type="SAM" id="MobiDB-lite"/>
    </source>
</evidence>
<feature type="compositionally biased region" description="Polar residues" evidence="1">
    <location>
        <begin position="48"/>
        <end position="64"/>
    </location>
</feature>
<protein>
    <submittedName>
        <fullName evidence="2">Uncharacterized protein</fullName>
    </submittedName>
</protein>
<proteinExistence type="predicted"/>
<evidence type="ECO:0000313" key="3">
    <source>
        <dbReference type="Proteomes" id="UP000007148"/>
    </source>
</evidence>
<accession>G4TYB7</accession>
<dbReference type="InParanoid" id="G4TYB7"/>
<keyword evidence="3" id="KW-1185">Reference proteome</keyword>
<sequence length="75" mass="8627">MAEVRERNNLREEKRLAAIQKRVKAAEKKADEEVLEDRRRGLEWFTPPTKSGNNASKPSSNLNHPRSREARSGEV</sequence>
<feature type="region of interest" description="Disordered" evidence="1">
    <location>
        <begin position="24"/>
        <end position="75"/>
    </location>
</feature>
<organism evidence="2 3">
    <name type="scientific">Serendipita indica (strain DSM 11827)</name>
    <name type="common">Root endophyte fungus</name>
    <name type="synonym">Piriformospora indica</name>
    <dbReference type="NCBI Taxonomy" id="1109443"/>
    <lineage>
        <taxon>Eukaryota</taxon>
        <taxon>Fungi</taxon>
        <taxon>Dikarya</taxon>
        <taxon>Basidiomycota</taxon>
        <taxon>Agaricomycotina</taxon>
        <taxon>Agaricomycetes</taxon>
        <taxon>Sebacinales</taxon>
        <taxon>Serendipitaceae</taxon>
        <taxon>Serendipita</taxon>
    </lineage>
</organism>
<dbReference type="EMBL" id="CAFZ01000692">
    <property type="protein sequence ID" value="CCA76310.1"/>
    <property type="molecule type" value="Genomic_DNA"/>
</dbReference>
<gene>
    <name evidence="2" type="ORF">PIIN_10305</name>
</gene>